<evidence type="ECO:0000256" key="1">
    <source>
        <dbReference type="ARBA" id="ARBA00022441"/>
    </source>
</evidence>
<sequence>MSEYKLLYCNTMACWIVRIGGGPRRSNQVAVAVEHRIYSFGGCQCFRDSSTEQIIDIFGVHVLNTVDYRWNFVPAVPFEPNPQEELIDGAGVPYQAYGELPTLRVGHTVVAYQGLIYMWGGYCPVTDTACSKMYCFNPEEETWTVIPSANQTPQPRSKHTAVVYNDVMFIYAGIENDIVNDDTNLCNDVWAYCFKTRHWYSIIVHGDIPQERFEHTACVIDGKMYVYGGIDSNHDALHLDVLNLEQGHWERPSTSGRKPLGIRSTCSWVHNNLMYIFGGCQLHDEHYTSTLHRFDPRTLTWHRMRPFGLEGPMERERHCGVVVGDCAYVFSGLASIFSFTEHLDFGCLIEMSDLSVLSHNWTLKDLAALAVIRYKLDSTNSDQLPLELKIHLHMMVKDNNIL</sequence>
<organism evidence="2 3">
    <name type="scientific">Litomosoides sigmodontis</name>
    <name type="common">Filarial nematode worm</name>
    <dbReference type="NCBI Taxonomy" id="42156"/>
    <lineage>
        <taxon>Eukaryota</taxon>
        <taxon>Metazoa</taxon>
        <taxon>Ecdysozoa</taxon>
        <taxon>Nematoda</taxon>
        <taxon>Chromadorea</taxon>
        <taxon>Rhabditida</taxon>
        <taxon>Spirurina</taxon>
        <taxon>Spiruromorpha</taxon>
        <taxon>Filarioidea</taxon>
        <taxon>Onchocercidae</taxon>
        <taxon>Litomosoides</taxon>
    </lineage>
</organism>
<accession>A0A3P6TBF4</accession>
<dbReference type="InterPro" id="IPR052637">
    <property type="entry name" value="KLHDC3-like"/>
</dbReference>
<gene>
    <name evidence="2" type="ORF">NLS_LOCUS4839</name>
</gene>
<dbReference type="PANTHER" id="PTHR46461:SF1">
    <property type="entry name" value="KELCH DOMAIN-CONTAINING PROTEIN 3"/>
    <property type="match status" value="1"/>
</dbReference>
<dbReference type="InterPro" id="IPR015915">
    <property type="entry name" value="Kelch-typ_b-propeller"/>
</dbReference>
<dbReference type="OrthoDB" id="432528at2759"/>
<dbReference type="Pfam" id="PF24681">
    <property type="entry name" value="Kelch_KLHDC2_KLHL20_DRC7"/>
    <property type="match status" value="1"/>
</dbReference>
<reference evidence="2 3" key="1">
    <citation type="submission" date="2018-08" db="EMBL/GenBank/DDBJ databases">
        <authorList>
            <person name="Laetsch R D."/>
            <person name="Stevens L."/>
            <person name="Kumar S."/>
            <person name="Blaxter L. M."/>
        </authorList>
    </citation>
    <scope>NUCLEOTIDE SEQUENCE [LARGE SCALE GENOMIC DNA]</scope>
</reference>
<evidence type="ECO:0008006" key="4">
    <source>
        <dbReference type="Google" id="ProtNLM"/>
    </source>
</evidence>
<protein>
    <recommendedName>
        <fullName evidence="4">Kelch domain-containing protein</fullName>
    </recommendedName>
</protein>
<dbReference type="InterPro" id="IPR006652">
    <property type="entry name" value="Kelch_1"/>
</dbReference>
<dbReference type="OMA" id="IYAFGSC"/>
<dbReference type="SUPFAM" id="SSF117281">
    <property type="entry name" value="Kelch motif"/>
    <property type="match status" value="1"/>
</dbReference>
<evidence type="ECO:0000313" key="2">
    <source>
        <dbReference type="EMBL" id="VDK80273.1"/>
    </source>
</evidence>
<keyword evidence="3" id="KW-1185">Reference proteome</keyword>
<keyword evidence="1" id="KW-0880">Kelch repeat</keyword>
<name>A0A3P6TBF4_LITSI</name>
<dbReference type="GO" id="GO:0005737">
    <property type="term" value="C:cytoplasm"/>
    <property type="evidence" value="ECO:0007669"/>
    <property type="project" value="TreeGrafter"/>
</dbReference>
<dbReference type="PANTHER" id="PTHR46461">
    <property type="entry name" value="KELCH DOMAIN-CONTAINING PROTEIN 3"/>
    <property type="match status" value="1"/>
</dbReference>
<dbReference type="SMART" id="SM00612">
    <property type="entry name" value="Kelch"/>
    <property type="match status" value="3"/>
</dbReference>
<evidence type="ECO:0000313" key="3">
    <source>
        <dbReference type="Proteomes" id="UP000277928"/>
    </source>
</evidence>
<dbReference type="GO" id="GO:0003682">
    <property type="term" value="F:chromatin binding"/>
    <property type="evidence" value="ECO:0007669"/>
    <property type="project" value="InterPro"/>
</dbReference>
<dbReference type="STRING" id="42156.A0A3P6TBF4"/>
<dbReference type="EMBL" id="UYRX01000329">
    <property type="protein sequence ID" value="VDK80273.1"/>
    <property type="molecule type" value="Genomic_DNA"/>
</dbReference>
<dbReference type="Gene3D" id="2.120.10.80">
    <property type="entry name" value="Kelch-type beta propeller"/>
    <property type="match status" value="2"/>
</dbReference>
<dbReference type="AlphaFoldDB" id="A0A3P6TBF4"/>
<dbReference type="Proteomes" id="UP000277928">
    <property type="component" value="Unassembled WGS sequence"/>
</dbReference>
<proteinExistence type="predicted"/>